<gene>
    <name evidence="1" type="ORF">CLUMA_CG006424</name>
</gene>
<keyword evidence="2" id="KW-1185">Reference proteome</keyword>
<reference evidence="1 2" key="1">
    <citation type="submission" date="2015-04" db="EMBL/GenBank/DDBJ databases">
        <authorList>
            <person name="Syromyatnikov M.Y."/>
            <person name="Popov V.N."/>
        </authorList>
    </citation>
    <scope>NUCLEOTIDE SEQUENCE [LARGE SCALE GENOMIC DNA]</scope>
</reference>
<evidence type="ECO:0000313" key="2">
    <source>
        <dbReference type="Proteomes" id="UP000183832"/>
    </source>
</evidence>
<evidence type="ECO:0000313" key="1">
    <source>
        <dbReference type="EMBL" id="CRK92853.1"/>
    </source>
</evidence>
<name>A0A1J1HXW3_9DIPT</name>
<protein>
    <submittedName>
        <fullName evidence="1">CLUMA_CG006424, isoform A</fullName>
    </submittedName>
</protein>
<proteinExistence type="predicted"/>
<sequence length="95" mass="10913">MLITALRLYRLFKGIKKKPISLKVVKLQQTSLLEHLSVKISRVQLNVYTYETKSHLSTMALPVADTDISDNNQMQNGTHFTNKDVVKSECFMSRK</sequence>
<accession>A0A1J1HXW3</accession>
<dbReference type="AlphaFoldDB" id="A0A1J1HXW3"/>
<organism evidence="1 2">
    <name type="scientific">Clunio marinus</name>
    <dbReference type="NCBI Taxonomy" id="568069"/>
    <lineage>
        <taxon>Eukaryota</taxon>
        <taxon>Metazoa</taxon>
        <taxon>Ecdysozoa</taxon>
        <taxon>Arthropoda</taxon>
        <taxon>Hexapoda</taxon>
        <taxon>Insecta</taxon>
        <taxon>Pterygota</taxon>
        <taxon>Neoptera</taxon>
        <taxon>Endopterygota</taxon>
        <taxon>Diptera</taxon>
        <taxon>Nematocera</taxon>
        <taxon>Chironomoidea</taxon>
        <taxon>Chironomidae</taxon>
        <taxon>Clunio</taxon>
    </lineage>
</organism>
<dbReference type="EMBL" id="CVRI01000035">
    <property type="protein sequence ID" value="CRK92853.1"/>
    <property type="molecule type" value="Genomic_DNA"/>
</dbReference>
<dbReference type="Proteomes" id="UP000183832">
    <property type="component" value="Unassembled WGS sequence"/>
</dbReference>